<dbReference type="GO" id="GO:0030170">
    <property type="term" value="F:pyridoxal phosphate binding"/>
    <property type="evidence" value="ECO:0007669"/>
    <property type="project" value="TreeGrafter"/>
</dbReference>
<dbReference type="InterPro" id="IPR015421">
    <property type="entry name" value="PyrdxlP-dep_Trfase_major"/>
</dbReference>
<organism evidence="5 6">
    <name type="scientific">Mesorhizobium amorphae CCNWGS0123</name>
    <dbReference type="NCBI Taxonomy" id="1082933"/>
    <lineage>
        <taxon>Bacteria</taxon>
        <taxon>Pseudomonadati</taxon>
        <taxon>Pseudomonadota</taxon>
        <taxon>Alphaproteobacteria</taxon>
        <taxon>Hyphomicrobiales</taxon>
        <taxon>Phyllobacteriaceae</taxon>
        <taxon>Mesorhizobium</taxon>
    </lineage>
</organism>
<dbReference type="GO" id="GO:0000271">
    <property type="term" value="P:polysaccharide biosynthetic process"/>
    <property type="evidence" value="ECO:0007669"/>
    <property type="project" value="TreeGrafter"/>
</dbReference>
<keyword evidence="6" id="KW-1185">Reference proteome</keyword>
<dbReference type="GO" id="GO:0008483">
    <property type="term" value="F:transaminase activity"/>
    <property type="evidence" value="ECO:0007669"/>
    <property type="project" value="UniProtKB-KW"/>
</dbReference>
<evidence type="ECO:0000256" key="3">
    <source>
        <dbReference type="PIRSR" id="PIRSR000390-2"/>
    </source>
</evidence>
<dbReference type="InterPro" id="IPR000653">
    <property type="entry name" value="DegT/StrS_aminotransferase"/>
</dbReference>
<evidence type="ECO:0000256" key="1">
    <source>
        <dbReference type="ARBA" id="ARBA00037999"/>
    </source>
</evidence>
<dbReference type="EMBL" id="AGSN01000237">
    <property type="protein sequence ID" value="EHH03655.1"/>
    <property type="molecule type" value="Genomic_DNA"/>
</dbReference>
<dbReference type="Proteomes" id="UP000002949">
    <property type="component" value="Unassembled WGS sequence"/>
</dbReference>
<dbReference type="Pfam" id="PF01041">
    <property type="entry name" value="DegT_DnrJ_EryC1"/>
    <property type="match status" value="1"/>
</dbReference>
<keyword evidence="5" id="KW-0032">Aminotransferase</keyword>
<evidence type="ECO:0000313" key="5">
    <source>
        <dbReference type="EMBL" id="EHH03655.1"/>
    </source>
</evidence>
<gene>
    <name evidence="5" type="ORF">MEA186_32525</name>
</gene>
<dbReference type="PATRIC" id="fig|1082933.3.peg.6304"/>
<dbReference type="Gene3D" id="3.40.640.10">
    <property type="entry name" value="Type I PLP-dependent aspartate aminotransferase-like (Major domain)"/>
    <property type="match status" value="1"/>
</dbReference>
<dbReference type="STRING" id="1082933.A6B35_12070"/>
<dbReference type="Gene3D" id="3.90.1150.10">
    <property type="entry name" value="Aspartate Aminotransferase, domain 1"/>
    <property type="match status" value="1"/>
</dbReference>
<dbReference type="eggNOG" id="COG0399">
    <property type="taxonomic scope" value="Bacteria"/>
</dbReference>
<evidence type="ECO:0000256" key="2">
    <source>
        <dbReference type="PIRSR" id="PIRSR000390-1"/>
    </source>
</evidence>
<evidence type="ECO:0000313" key="6">
    <source>
        <dbReference type="Proteomes" id="UP000002949"/>
    </source>
</evidence>
<dbReference type="AlphaFoldDB" id="G6YKH0"/>
<dbReference type="CDD" id="cd00616">
    <property type="entry name" value="AHBA_syn"/>
    <property type="match status" value="1"/>
</dbReference>
<evidence type="ECO:0000256" key="4">
    <source>
        <dbReference type="RuleBase" id="RU004508"/>
    </source>
</evidence>
<dbReference type="SUPFAM" id="SSF53383">
    <property type="entry name" value="PLP-dependent transferases"/>
    <property type="match status" value="1"/>
</dbReference>
<feature type="active site" description="Proton acceptor" evidence="2">
    <location>
        <position position="198"/>
    </location>
</feature>
<proteinExistence type="inferred from homology"/>
<dbReference type="PANTHER" id="PTHR30244">
    <property type="entry name" value="TRANSAMINASE"/>
    <property type="match status" value="1"/>
</dbReference>
<protein>
    <submittedName>
        <fullName evidence="5">DegT/DnrJ/EryC1/StrS aminotransferase</fullName>
    </submittedName>
</protein>
<dbReference type="InterPro" id="IPR015424">
    <property type="entry name" value="PyrdxlP-dep_Trfase"/>
</dbReference>
<feature type="modified residue" description="N6-(pyridoxal phosphate)lysine" evidence="3">
    <location>
        <position position="198"/>
    </location>
</feature>
<sequence>MWTYDKQASPEDFMTVQLFVPSFRIEECLSEIRECLEKGWTGLGFKTAEFETAWKNYTGLPHAHFLNSNTVGLHLAFQLFKSKYGWKDDDEVITTPLTFVSTNHAILYAGLKPVFADVDEYLCLDPDSVSKLITDKTKALIFVGMGGNVGRYQKILEICREHDIKLVLDAAHMSGTRVNGKHVGGDADVSVFSFQAVKNLPTADSGMICFKEAEDDERVRKLTWLGINKDTYARTAAQGAYKWMYDVEEVGHKYHGNSIMAAMAIVQLKYLDIDNSFRRQLAVWYHRHFDGHNRVTVVPTAKGCESAQHLLQIRVKNRDVLMLALNEHGVYPGVHYRDNTDYRMYAYAAGTCPNAAAASKEIISLPLHLRMSKADVDLVSELVLKYAQ</sequence>
<dbReference type="RefSeq" id="WP_006206293.1">
    <property type="nucleotide sequence ID" value="NZ_AGSN01000237.1"/>
</dbReference>
<reference evidence="5 6" key="1">
    <citation type="journal article" date="2012" name="J. Bacteriol.">
        <title>Draft Genome Sequence of Plant Growth-Promoting Rhizobium Mesorhizobium amorphae, Isolated from Zinc-Lead Mine Tailings.</title>
        <authorList>
            <person name="Hao X."/>
            <person name="Lin Y."/>
            <person name="Johnstone L."/>
            <person name="Baltrus D.A."/>
            <person name="Miller S.J."/>
            <person name="Wei G."/>
            <person name="Rensing C."/>
        </authorList>
    </citation>
    <scope>NUCLEOTIDE SEQUENCE [LARGE SCALE GENOMIC DNA]</scope>
    <source>
        <strain evidence="5 6">CCNWGS0123</strain>
    </source>
</reference>
<accession>G6YKH0</accession>
<dbReference type="PANTHER" id="PTHR30244:SF34">
    <property type="entry name" value="DTDP-4-AMINO-4,6-DIDEOXYGALACTOSE TRANSAMINASE"/>
    <property type="match status" value="1"/>
</dbReference>
<keyword evidence="5" id="KW-0808">Transferase</keyword>
<dbReference type="InterPro" id="IPR015422">
    <property type="entry name" value="PyrdxlP-dep_Trfase_small"/>
</dbReference>
<dbReference type="PIRSF" id="PIRSF000390">
    <property type="entry name" value="PLP_StrS"/>
    <property type="match status" value="1"/>
</dbReference>
<comment type="similarity">
    <text evidence="1 4">Belongs to the DegT/DnrJ/EryC1 family.</text>
</comment>
<keyword evidence="3 4" id="KW-0663">Pyridoxal phosphate</keyword>
<name>G6YKH0_9HYPH</name>